<dbReference type="AlphaFoldDB" id="A0AAV2SNU4"/>
<gene>
    <name evidence="2" type="ORF">MNOR_LOCUS39849</name>
</gene>
<dbReference type="Proteomes" id="UP001497623">
    <property type="component" value="Unassembled WGS sequence"/>
</dbReference>
<protein>
    <submittedName>
        <fullName evidence="2">Uncharacterized protein</fullName>
    </submittedName>
</protein>
<accession>A0AAV2SNU4</accession>
<comment type="caution">
    <text evidence="2">The sequence shown here is derived from an EMBL/GenBank/DDBJ whole genome shotgun (WGS) entry which is preliminary data.</text>
</comment>
<keyword evidence="1" id="KW-0472">Membrane</keyword>
<proteinExistence type="predicted"/>
<keyword evidence="3" id="KW-1185">Reference proteome</keyword>
<reference evidence="2 3" key="1">
    <citation type="submission" date="2024-05" db="EMBL/GenBank/DDBJ databases">
        <authorList>
            <person name="Wallberg A."/>
        </authorList>
    </citation>
    <scope>NUCLEOTIDE SEQUENCE [LARGE SCALE GENOMIC DNA]</scope>
</reference>
<keyword evidence="1" id="KW-0812">Transmembrane</keyword>
<feature type="non-terminal residue" evidence="2">
    <location>
        <position position="1"/>
    </location>
</feature>
<evidence type="ECO:0000313" key="2">
    <source>
        <dbReference type="EMBL" id="CAL4232033.1"/>
    </source>
</evidence>
<organism evidence="2 3">
    <name type="scientific">Meganyctiphanes norvegica</name>
    <name type="common">Northern krill</name>
    <name type="synonym">Thysanopoda norvegica</name>
    <dbReference type="NCBI Taxonomy" id="48144"/>
    <lineage>
        <taxon>Eukaryota</taxon>
        <taxon>Metazoa</taxon>
        <taxon>Ecdysozoa</taxon>
        <taxon>Arthropoda</taxon>
        <taxon>Crustacea</taxon>
        <taxon>Multicrustacea</taxon>
        <taxon>Malacostraca</taxon>
        <taxon>Eumalacostraca</taxon>
        <taxon>Eucarida</taxon>
        <taxon>Euphausiacea</taxon>
        <taxon>Euphausiidae</taxon>
        <taxon>Meganyctiphanes</taxon>
    </lineage>
</organism>
<evidence type="ECO:0000256" key="1">
    <source>
        <dbReference type="SAM" id="Phobius"/>
    </source>
</evidence>
<sequence length="121" mass="13294">GNGLLCYECIECPYTNDETKTNYRMVEGGEWINFTSCNALTITDIASGELKVYRDGDIVHSVPHNFTNIYYCVTDLCNGHTSPTTTTASPNFAKDDAISIAAPSMLMLLVLLALNNLHILN</sequence>
<feature type="transmembrane region" description="Helical" evidence="1">
    <location>
        <begin position="97"/>
        <end position="117"/>
    </location>
</feature>
<name>A0AAV2SNU4_MEGNR</name>
<keyword evidence="1" id="KW-1133">Transmembrane helix</keyword>
<dbReference type="EMBL" id="CAXKWB010110194">
    <property type="protein sequence ID" value="CAL4232033.1"/>
    <property type="molecule type" value="Genomic_DNA"/>
</dbReference>
<evidence type="ECO:0000313" key="3">
    <source>
        <dbReference type="Proteomes" id="UP001497623"/>
    </source>
</evidence>